<keyword evidence="2" id="KW-1185">Reference proteome</keyword>
<organism evidence="1 2">
    <name type="scientific">Serratia symbiotica str. Tucson</name>
    <dbReference type="NCBI Taxonomy" id="914128"/>
    <lineage>
        <taxon>Bacteria</taxon>
        <taxon>Pseudomonadati</taxon>
        <taxon>Pseudomonadota</taxon>
        <taxon>Gammaproteobacteria</taxon>
        <taxon>Enterobacterales</taxon>
        <taxon>Yersiniaceae</taxon>
        <taxon>Serratia</taxon>
        <taxon>Serratia symbiotica</taxon>
    </lineage>
</organism>
<gene>
    <name evidence="1" type="primary">pilR</name>
    <name evidence="1" type="ORF">SSYM_1575</name>
</gene>
<name>E9CML9_9GAMM</name>
<reference evidence="2" key="1">
    <citation type="journal article" date="2011" name="Genome Biol. Evol.">
        <title>Massive genomic decay in Serratia symbiotica, a recently evolved symbiont of aphids.</title>
        <authorList>
            <person name="Burke G.R."/>
            <person name="Moran N.A."/>
        </authorList>
    </citation>
    <scope>NUCLEOTIDE SEQUENCE [LARGE SCALE GENOMIC DNA]</scope>
    <source>
        <strain evidence="2">Tucson</strain>
    </source>
</reference>
<proteinExistence type="predicted"/>
<evidence type="ECO:0000313" key="1">
    <source>
        <dbReference type="EMBL" id="EFW12204.1"/>
    </source>
</evidence>
<dbReference type="AlphaFoldDB" id="E9CML9"/>
<protein>
    <submittedName>
        <fullName evidence="1">Putative conjugative transfer outer membrane protein PilR</fullName>
    </submittedName>
</protein>
<dbReference type="Proteomes" id="UP000013568">
    <property type="component" value="Unassembled WGS sequence"/>
</dbReference>
<dbReference type="HOGENOM" id="CLU_3411686_0_0_6"/>
<feature type="non-terminal residue" evidence="1">
    <location>
        <position position="30"/>
    </location>
</feature>
<accession>E9CML9</accession>
<dbReference type="EMBL" id="GL636114">
    <property type="protein sequence ID" value="EFW12204.1"/>
    <property type="molecule type" value="Genomic_DNA"/>
</dbReference>
<evidence type="ECO:0000313" key="2">
    <source>
        <dbReference type="Proteomes" id="UP000013568"/>
    </source>
</evidence>
<sequence length="30" mass="3562">MLFIFLQQIIGGRIRHRVFTGQTAKQIIYL</sequence>